<feature type="non-terminal residue" evidence="1">
    <location>
        <position position="1"/>
    </location>
</feature>
<evidence type="ECO:0000313" key="2">
    <source>
        <dbReference type="Proteomes" id="UP001189429"/>
    </source>
</evidence>
<evidence type="ECO:0000313" key="1">
    <source>
        <dbReference type="EMBL" id="CAK0842008.1"/>
    </source>
</evidence>
<proteinExistence type="predicted"/>
<accession>A0ABN9TAQ0</accession>
<sequence>AGFAAIFSGTSLMRVCVDPKNKAWSKIVVWLPIVFNQLVVQAAFKVSAIVRQRQVQARWEQIKGRRSNSEEETRREQEGLQMVEDLMKEEVVEGENDASSLSMSYLAVHVMRFSLTGYLPDEKASSEFPGRVLAVNSDAVARMACLPGAAMAALVLGKP</sequence>
<dbReference type="Proteomes" id="UP001189429">
    <property type="component" value="Unassembled WGS sequence"/>
</dbReference>
<keyword evidence="2" id="KW-1185">Reference proteome</keyword>
<dbReference type="EMBL" id="CAUYUJ010014500">
    <property type="protein sequence ID" value="CAK0842008.1"/>
    <property type="molecule type" value="Genomic_DNA"/>
</dbReference>
<protein>
    <submittedName>
        <fullName evidence="1">Uncharacterized protein</fullName>
    </submittedName>
</protein>
<name>A0ABN9TAQ0_9DINO</name>
<organism evidence="1 2">
    <name type="scientific">Prorocentrum cordatum</name>
    <dbReference type="NCBI Taxonomy" id="2364126"/>
    <lineage>
        <taxon>Eukaryota</taxon>
        <taxon>Sar</taxon>
        <taxon>Alveolata</taxon>
        <taxon>Dinophyceae</taxon>
        <taxon>Prorocentrales</taxon>
        <taxon>Prorocentraceae</taxon>
        <taxon>Prorocentrum</taxon>
    </lineage>
</organism>
<gene>
    <name evidence="1" type="ORF">PCOR1329_LOCUS37056</name>
</gene>
<reference evidence="1" key="1">
    <citation type="submission" date="2023-10" db="EMBL/GenBank/DDBJ databases">
        <authorList>
            <person name="Chen Y."/>
            <person name="Shah S."/>
            <person name="Dougan E. K."/>
            <person name="Thang M."/>
            <person name="Chan C."/>
        </authorList>
    </citation>
    <scope>NUCLEOTIDE SEQUENCE [LARGE SCALE GENOMIC DNA]</scope>
</reference>
<comment type="caution">
    <text evidence="1">The sequence shown here is derived from an EMBL/GenBank/DDBJ whole genome shotgun (WGS) entry which is preliminary data.</text>
</comment>